<sequence>MQFSSLRVFMNIFRCLRISPPTAGDLAFTASHPPRATRSAQSGLTLGILIRRQGDLQAAVMRYRRAIAVAESASEAERELLDDLVDELRSNLALIEERLSNPLPSAKEDEDFLAKMLAGTRAAQCKDWRAKRSDCFDAFSTLFCKGRIWPPTPADLTFIRGILESDVEQVSDRVSCGISLGLLMWAMGDRKAAINYHRFALSIIASVTGADGFATHLPVEDVSRAGKHLTRRAQSLRKALADKGGPVCLVSLGRLAPGDAAYQRRFREAIVERAEHVRGSACDACGATAGHLKYCARCTRAAYYSRESQQGTWSYHRASCRPPRSFAVGDLVRVVGCEAGRSTGAIVEIRGPAAAADDRWHVAFISARTPWM</sequence>
<keyword evidence="5" id="KW-0802">TPR repeat</keyword>
<dbReference type="PROSITE" id="PS50005">
    <property type="entry name" value="TPR"/>
    <property type="match status" value="1"/>
</dbReference>
<keyword evidence="1" id="KW-0479">Metal-binding</keyword>
<dbReference type="GO" id="GO:0008270">
    <property type="term" value="F:zinc ion binding"/>
    <property type="evidence" value="ECO:0007669"/>
    <property type="project" value="UniProtKB-KW"/>
</dbReference>
<protein>
    <recommendedName>
        <fullName evidence="6">MYND-type domain-containing protein</fullName>
    </recommendedName>
</protein>
<name>A0A4P9WAX7_9FUNG</name>
<gene>
    <name evidence="7" type="ORF">BDK51DRAFT_43827</name>
</gene>
<dbReference type="SUPFAM" id="SSF48452">
    <property type="entry name" value="TPR-like"/>
    <property type="match status" value="1"/>
</dbReference>
<dbReference type="PROSITE" id="PS50865">
    <property type="entry name" value="ZF_MYND_2"/>
    <property type="match status" value="1"/>
</dbReference>
<dbReference type="SUPFAM" id="SSF144232">
    <property type="entry name" value="HIT/MYND zinc finger-like"/>
    <property type="match status" value="1"/>
</dbReference>
<reference evidence="8" key="1">
    <citation type="journal article" date="2018" name="Nat. Microbiol.">
        <title>Leveraging single-cell genomics to expand the fungal tree of life.</title>
        <authorList>
            <person name="Ahrendt S.R."/>
            <person name="Quandt C.A."/>
            <person name="Ciobanu D."/>
            <person name="Clum A."/>
            <person name="Salamov A."/>
            <person name="Andreopoulos B."/>
            <person name="Cheng J.F."/>
            <person name="Woyke T."/>
            <person name="Pelin A."/>
            <person name="Henrissat B."/>
            <person name="Reynolds N.K."/>
            <person name="Benny G.L."/>
            <person name="Smith M.E."/>
            <person name="James T.Y."/>
            <person name="Grigoriev I.V."/>
        </authorList>
    </citation>
    <scope>NUCLEOTIDE SEQUENCE [LARGE SCALE GENOMIC DNA]</scope>
</reference>
<evidence type="ECO:0000256" key="5">
    <source>
        <dbReference type="PROSITE-ProRule" id="PRU00339"/>
    </source>
</evidence>
<dbReference type="InterPro" id="IPR002893">
    <property type="entry name" value="Znf_MYND"/>
</dbReference>
<feature type="domain" description="MYND-type" evidence="6">
    <location>
        <begin position="282"/>
        <end position="320"/>
    </location>
</feature>
<keyword evidence="8" id="KW-1185">Reference proteome</keyword>
<dbReference type="OrthoDB" id="2900813at2759"/>
<evidence type="ECO:0000313" key="7">
    <source>
        <dbReference type="EMBL" id="RKO89759.1"/>
    </source>
</evidence>
<dbReference type="InterPro" id="IPR019734">
    <property type="entry name" value="TPR_rpt"/>
</dbReference>
<dbReference type="Proteomes" id="UP000269721">
    <property type="component" value="Unassembled WGS sequence"/>
</dbReference>
<evidence type="ECO:0000256" key="3">
    <source>
        <dbReference type="ARBA" id="ARBA00022833"/>
    </source>
</evidence>
<evidence type="ECO:0000256" key="1">
    <source>
        <dbReference type="ARBA" id="ARBA00022723"/>
    </source>
</evidence>
<keyword evidence="2 4" id="KW-0863">Zinc-finger</keyword>
<feature type="repeat" description="TPR" evidence="5">
    <location>
        <begin position="40"/>
        <end position="73"/>
    </location>
</feature>
<organism evidence="7 8">
    <name type="scientific">Blyttiomyces helicus</name>
    <dbReference type="NCBI Taxonomy" id="388810"/>
    <lineage>
        <taxon>Eukaryota</taxon>
        <taxon>Fungi</taxon>
        <taxon>Fungi incertae sedis</taxon>
        <taxon>Chytridiomycota</taxon>
        <taxon>Chytridiomycota incertae sedis</taxon>
        <taxon>Chytridiomycetes</taxon>
        <taxon>Chytridiomycetes incertae sedis</taxon>
        <taxon>Blyttiomyces</taxon>
    </lineage>
</organism>
<evidence type="ECO:0000256" key="4">
    <source>
        <dbReference type="PROSITE-ProRule" id="PRU00134"/>
    </source>
</evidence>
<dbReference type="EMBL" id="KZ995901">
    <property type="protein sequence ID" value="RKO89759.1"/>
    <property type="molecule type" value="Genomic_DNA"/>
</dbReference>
<proteinExistence type="predicted"/>
<dbReference type="Gene3D" id="6.10.140.2220">
    <property type="match status" value="1"/>
</dbReference>
<evidence type="ECO:0000259" key="6">
    <source>
        <dbReference type="PROSITE" id="PS50865"/>
    </source>
</evidence>
<dbReference type="AlphaFoldDB" id="A0A4P9WAX7"/>
<dbReference type="InterPro" id="IPR011990">
    <property type="entry name" value="TPR-like_helical_dom_sf"/>
</dbReference>
<evidence type="ECO:0000256" key="2">
    <source>
        <dbReference type="ARBA" id="ARBA00022771"/>
    </source>
</evidence>
<dbReference type="Pfam" id="PF01753">
    <property type="entry name" value="zf-MYND"/>
    <property type="match status" value="1"/>
</dbReference>
<keyword evidence="3" id="KW-0862">Zinc</keyword>
<accession>A0A4P9WAX7</accession>
<evidence type="ECO:0000313" key="8">
    <source>
        <dbReference type="Proteomes" id="UP000269721"/>
    </source>
</evidence>